<dbReference type="GO" id="GO:0044423">
    <property type="term" value="C:virion component"/>
    <property type="evidence" value="ECO:0007669"/>
    <property type="project" value="UniProtKB-KW"/>
</dbReference>
<accession>A0A6C0K4T1</accession>
<evidence type="ECO:0000256" key="2">
    <source>
        <dbReference type="ARBA" id="ARBA00022664"/>
    </source>
</evidence>
<feature type="domain" description="Poly(A) polymerase catalytic subunit" evidence="8">
    <location>
        <begin position="29"/>
        <end position="157"/>
    </location>
</feature>
<evidence type="ECO:0000256" key="1">
    <source>
        <dbReference type="ARBA" id="ARBA00004328"/>
    </source>
</evidence>
<dbReference type="GO" id="GO:0016740">
    <property type="term" value="F:transferase activity"/>
    <property type="evidence" value="ECO:0007669"/>
    <property type="project" value="UniProtKB-KW"/>
</dbReference>
<dbReference type="EMBL" id="MN740813">
    <property type="protein sequence ID" value="QHU13072.1"/>
    <property type="molecule type" value="Genomic_DNA"/>
</dbReference>
<keyword evidence="3" id="KW-0808">Transferase</keyword>
<evidence type="ECO:0000256" key="5">
    <source>
        <dbReference type="ARBA" id="ARBA00022840"/>
    </source>
</evidence>
<dbReference type="GO" id="GO:0006397">
    <property type="term" value="P:mRNA processing"/>
    <property type="evidence" value="ECO:0007669"/>
    <property type="project" value="UniProtKB-KW"/>
</dbReference>
<dbReference type="InterPro" id="IPR045355">
    <property type="entry name" value="PolyA_pol_cat_su"/>
</dbReference>
<evidence type="ECO:0000256" key="3">
    <source>
        <dbReference type="ARBA" id="ARBA00022679"/>
    </source>
</evidence>
<dbReference type="Pfam" id="PF19244">
    <property type="entry name" value="Poly_A_pol_cat"/>
    <property type="match status" value="1"/>
</dbReference>
<keyword evidence="2" id="KW-0507">mRNA processing</keyword>
<dbReference type="AlphaFoldDB" id="A0A6C0K4T1"/>
<organism evidence="9">
    <name type="scientific">viral metagenome</name>
    <dbReference type="NCBI Taxonomy" id="1070528"/>
    <lineage>
        <taxon>unclassified sequences</taxon>
        <taxon>metagenomes</taxon>
        <taxon>organismal metagenomes</taxon>
    </lineage>
</organism>
<evidence type="ECO:0000259" key="8">
    <source>
        <dbReference type="Pfam" id="PF19244"/>
    </source>
</evidence>
<sequence length="432" mass="49259">MDEALLKQAQDKVDYEAAHDPSVKKTLGIVEAFLKSNRVLCYGGTAINNLLPPEDRFYDPEYDIPDYDFYSKEPQIHALRLVDIFSRAGYKSVEAKPGVHLMTYKVFVDFMGVADITYLDPKVFDKLWGQTIVRDEIHYVSPNFLRMSMYLELSRPRGDVSRWKKVYERLMLLNRHYPVGCNVDDEGTPSSLTDGERKRFEKLLHGKDIVLLGAQAVALHSKSRKNVWNVPVDLLTTDVEGNLEAISNVFRSKEIKVVMRPAYAELLPAHADMIETESGFLLARIFQTSACHSYHDVRSGLKVASIPTLLQFFFGFVYADAHFLEGYDENRIVCICQRLVDMAHAKGKRKFEMLTPLECLGKQSTLQDIKKQTSDLKESISKKSSDFLKFFFTYKPGTLNKTQKQKVKTTLRKTLRNGVPADGDIVADRTTD</sequence>
<protein>
    <recommendedName>
        <fullName evidence="8">Poly(A) polymerase catalytic subunit domain-containing protein</fullName>
    </recommendedName>
</protein>
<reference evidence="9" key="1">
    <citation type="journal article" date="2020" name="Nature">
        <title>Giant virus diversity and host interactions through global metagenomics.</title>
        <authorList>
            <person name="Schulz F."/>
            <person name="Roux S."/>
            <person name="Paez-Espino D."/>
            <person name="Jungbluth S."/>
            <person name="Walsh D.A."/>
            <person name="Denef V.J."/>
            <person name="McMahon K.D."/>
            <person name="Konstantinidis K.T."/>
            <person name="Eloe-Fadrosh E.A."/>
            <person name="Kyrpides N.C."/>
            <person name="Woyke T."/>
        </authorList>
    </citation>
    <scope>NUCLEOTIDE SEQUENCE</scope>
    <source>
        <strain evidence="9">GVMAG-S-1101176-114</strain>
    </source>
</reference>
<dbReference type="GO" id="GO:0005524">
    <property type="term" value="F:ATP binding"/>
    <property type="evidence" value="ECO:0007669"/>
    <property type="project" value="UniProtKB-KW"/>
</dbReference>
<evidence type="ECO:0000256" key="6">
    <source>
        <dbReference type="ARBA" id="ARBA00022844"/>
    </source>
</evidence>
<keyword evidence="5" id="KW-0067">ATP-binding</keyword>
<evidence type="ECO:0000256" key="4">
    <source>
        <dbReference type="ARBA" id="ARBA00022741"/>
    </source>
</evidence>
<keyword evidence="4" id="KW-0547">Nucleotide-binding</keyword>
<proteinExistence type="predicted"/>
<evidence type="ECO:0000256" key="7">
    <source>
        <dbReference type="ARBA" id="ARBA00023163"/>
    </source>
</evidence>
<comment type="subcellular location">
    <subcellularLocation>
        <location evidence="1">Virion</location>
    </subcellularLocation>
</comment>
<name>A0A6C0K4T1_9ZZZZ</name>
<evidence type="ECO:0000313" key="9">
    <source>
        <dbReference type="EMBL" id="QHU13072.1"/>
    </source>
</evidence>
<keyword evidence="7" id="KW-0804">Transcription</keyword>
<keyword evidence="6" id="KW-0946">Virion</keyword>